<dbReference type="AlphaFoldDB" id="A0A1G2KWD7"/>
<dbReference type="InterPro" id="IPR005146">
    <property type="entry name" value="B3/B4_tRNA-bd"/>
</dbReference>
<dbReference type="Pfam" id="PF03147">
    <property type="entry name" value="FDX-ACB"/>
    <property type="match status" value="1"/>
</dbReference>
<evidence type="ECO:0000256" key="9">
    <source>
        <dbReference type="ARBA" id="ARBA00023146"/>
    </source>
</evidence>
<dbReference type="Gene3D" id="3.30.930.10">
    <property type="entry name" value="Bira Bifunctional Protein, Domain 2"/>
    <property type="match status" value="1"/>
</dbReference>
<dbReference type="EC" id="6.1.1.20" evidence="11"/>
<dbReference type="InterPro" id="IPR045864">
    <property type="entry name" value="aa-tRNA-synth_II/BPL/LPL"/>
</dbReference>
<dbReference type="EMBL" id="MHQN01000013">
    <property type="protein sequence ID" value="OHA03736.1"/>
    <property type="molecule type" value="Genomic_DNA"/>
</dbReference>
<feature type="binding site" evidence="11">
    <location>
        <position position="358"/>
    </location>
    <ligand>
        <name>Mg(2+)</name>
        <dbReference type="ChEBI" id="CHEBI:18420"/>
        <note>shared with alpha subunit</note>
    </ligand>
</feature>
<dbReference type="GO" id="GO:0009328">
    <property type="term" value="C:phenylalanine-tRNA ligase complex"/>
    <property type="evidence" value="ECO:0007669"/>
    <property type="project" value="TreeGrafter"/>
</dbReference>
<dbReference type="InterPro" id="IPR005147">
    <property type="entry name" value="tRNA_synthase_B5-dom"/>
</dbReference>
<evidence type="ECO:0000256" key="11">
    <source>
        <dbReference type="HAMAP-Rule" id="MF_00283"/>
    </source>
</evidence>
<dbReference type="InterPro" id="IPR020825">
    <property type="entry name" value="Phe-tRNA_synthase-like_B3/B4"/>
</dbReference>
<protein>
    <recommendedName>
        <fullName evidence="11">Phenylalanine--tRNA ligase beta subunit</fullName>
        <ecNumber evidence="11">6.1.1.20</ecNumber>
    </recommendedName>
    <alternativeName>
        <fullName evidence="11">Phenylalanyl-tRNA synthetase beta subunit</fullName>
        <shortName evidence="11">PheRS</shortName>
    </alternativeName>
</protein>
<dbReference type="PANTHER" id="PTHR10947:SF0">
    <property type="entry name" value="PHENYLALANINE--TRNA LIGASE BETA SUBUNIT"/>
    <property type="match status" value="1"/>
</dbReference>
<dbReference type="SMART" id="SM00896">
    <property type="entry name" value="FDX-ACB"/>
    <property type="match status" value="1"/>
</dbReference>
<evidence type="ECO:0000256" key="10">
    <source>
        <dbReference type="ARBA" id="ARBA00049255"/>
    </source>
</evidence>
<evidence type="ECO:0000256" key="4">
    <source>
        <dbReference type="ARBA" id="ARBA00022723"/>
    </source>
</evidence>
<keyword evidence="7 11" id="KW-0460">Magnesium</keyword>
<comment type="subcellular location">
    <subcellularLocation>
        <location evidence="11">Cytoplasm</location>
    </subcellularLocation>
</comment>
<reference evidence="14 15" key="1">
    <citation type="journal article" date="2016" name="Nat. Commun.">
        <title>Thousands of microbial genomes shed light on interconnected biogeochemical processes in an aquifer system.</title>
        <authorList>
            <person name="Anantharaman K."/>
            <person name="Brown C.T."/>
            <person name="Hug L.A."/>
            <person name="Sharon I."/>
            <person name="Castelle C.J."/>
            <person name="Probst A.J."/>
            <person name="Thomas B.C."/>
            <person name="Singh A."/>
            <person name="Wilkins M.J."/>
            <person name="Karaoz U."/>
            <person name="Brodie E.L."/>
            <person name="Williams K.H."/>
            <person name="Hubbard S.S."/>
            <person name="Banfield J.F."/>
        </authorList>
    </citation>
    <scope>NUCLEOTIDE SEQUENCE [LARGE SCALE GENOMIC DNA]</scope>
</reference>
<dbReference type="InterPro" id="IPR036690">
    <property type="entry name" value="Fdx_antiC-bd_sf"/>
</dbReference>
<comment type="caution">
    <text evidence="14">The sequence shown here is derived from an EMBL/GenBank/DDBJ whole genome shotgun (WGS) entry which is preliminary data.</text>
</comment>
<dbReference type="Gene3D" id="3.30.56.10">
    <property type="match status" value="2"/>
</dbReference>
<keyword evidence="8 11" id="KW-0648">Protein biosynthesis</keyword>
<dbReference type="SUPFAM" id="SSF55681">
    <property type="entry name" value="Class II aaRS and biotin synthetases"/>
    <property type="match status" value="1"/>
</dbReference>
<dbReference type="GO" id="GO:0004826">
    <property type="term" value="F:phenylalanine-tRNA ligase activity"/>
    <property type="evidence" value="ECO:0007669"/>
    <property type="project" value="UniProtKB-UniRule"/>
</dbReference>
<dbReference type="SUPFAM" id="SSF46955">
    <property type="entry name" value="Putative DNA-binding domain"/>
    <property type="match status" value="2"/>
</dbReference>
<dbReference type="SUPFAM" id="SSF54991">
    <property type="entry name" value="Anticodon-binding domain of PheRS"/>
    <property type="match status" value="1"/>
</dbReference>
<keyword evidence="11" id="KW-0963">Cytoplasm</keyword>
<feature type="domain" description="FDX-ACB" evidence="12">
    <location>
        <begin position="593"/>
        <end position="686"/>
    </location>
</feature>
<evidence type="ECO:0000313" key="15">
    <source>
        <dbReference type="Proteomes" id="UP000177177"/>
    </source>
</evidence>
<dbReference type="GO" id="GO:0003723">
    <property type="term" value="F:RNA binding"/>
    <property type="evidence" value="ECO:0007669"/>
    <property type="project" value="InterPro"/>
</dbReference>
<dbReference type="NCBIfam" id="TIGR00472">
    <property type="entry name" value="pheT_bact"/>
    <property type="match status" value="1"/>
</dbReference>
<organism evidence="14 15">
    <name type="scientific">Candidatus Sungbacteria bacterium RIFCSPHIGHO2_02_FULL_53_17</name>
    <dbReference type="NCBI Taxonomy" id="1802275"/>
    <lineage>
        <taxon>Bacteria</taxon>
        <taxon>Candidatus Sungiibacteriota</taxon>
    </lineage>
</organism>
<keyword evidence="5 11" id="KW-0547">Nucleotide-binding</keyword>
<dbReference type="PROSITE" id="PS51447">
    <property type="entry name" value="FDX_ACB"/>
    <property type="match status" value="1"/>
</dbReference>
<dbReference type="GO" id="GO:0006432">
    <property type="term" value="P:phenylalanyl-tRNA aminoacylation"/>
    <property type="evidence" value="ECO:0007669"/>
    <property type="project" value="UniProtKB-UniRule"/>
</dbReference>
<dbReference type="Pfam" id="PF03484">
    <property type="entry name" value="B5"/>
    <property type="match status" value="1"/>
</dbReference>
<dbReference type="Proteomes" id="UP000177177">
    <property type="component" value="Unassembled WGS sequence"/>
</dbReference>
<gene>
    <name evidence="11" type="primary">pheT</name>
    <name evidence="14" type="ORF">A3C92_00020</name>
</gene>
<dbReference type="GO" id="GO:0005524">
    <property type="term" value="F:ATP binding"/>
    <property type="evidence" value="ECO:0007669"/>
    <property type="project" value="UniProtKB-UniRule"/>
</dbReference>
<dbReference type="InterPro" id="IPR004532">
    <property type="entry name" value="Phe-tRNA-ligase_IIc_bsu_bact"/>
</dbReference>
<evidence type="ECO:0000256" key="8">
    <source>
        <dbReference type="ARBA" id="ARBA00022917"/>
    </source>
</evidence>
<evidence type="ECO:0000256" key="7">
    <source>
        <dbReference type="ARBA" id="ARBA00022842"/>
    </source>
</evidence>
<evidence type="ECO:0000256" key="1">
    <source>
        <dbReference type="ARBA" id="ARBA00008653"/>
    </source>
</evidence>
<dbReference type="InterPro" id="IPR045060">
    <property type="entry name" value="Phe-tRNA-ligase_IIc_bsu"/>
</dbReference>
<comment type="similarity">
    <text evidence="1 11">Belongs to the phenylalanyl-tRNA synthetase beta subunit family. Type 1 subfamily.</text>
</comment>
<dbReference type="GO" id="GO:0000287">
    <property type="term" value="F:magnesium ion binding"/>
    <property type="evidence" value="ECO:0007669"/>
    <property type="project" value="UniProtKB-UniRule"/>
</dbReference>
<keyword evidence="9 11" id="KW-0030">Aminoacyl-tRNA synthetase</keyword>
<dbReference type="PROSITE" id="PS51483">
    <property type="entry name" value="B5"/>
    <property type="match status" value="1"/>
</dbReference>
<evidence type="ECO:0000256" key="5">
    <source>
        <dbReference type="ARBA" id="ARBA00022741"/>
    </source>
</evidence>
<dbReference type="Pfam" id="PF17759">
    <property type="entry name" value="tRNA_synthFbeta"/>
    <property type="match status" value="1"/>
</dbReference>
<dbReference type="SMART" id="SM00874">
    <property type="entry name" value="B5"/>
    <property type="match status" value="1"/>
</dbReference>
<dbReference type="Pfam" id="PF03483">
    <property type="entry name" value="B3_4"/>
    <property type="match status" value="1"/>
</dbReference>
<dbReference type="InterPro" id="IPR009061">
    <property type="entry name" value="DNA-bd_dom_put_sf"/>
</dbReference>
<feature type="binding site" evidence="11">
    <location>
        <position position="357"/>
    </location>
    <ligand>
        <name>Mg(2+)</name>
        <dbReference type="ChEBI" id="CHEBI:18420"/>
        <note>shared with alpha subunit</note>
    </ligand>
</feature>
<proteinExistence type="inferred from homology"/>
<dbReference type="SUPFAM" id="SSF56037">
    <property type="entry name" value="PheT/TilS domain"/>
    <property type="match status" value="1"/>
</dbReference>
<keyword evidence="4 11" id="KW-0479">Metal-binding</keyword>
<comment type="catalytic activity">
    <reaction evidence="10 11">
        <text>tRNA(Phe) + L-phenylalanine + ATP = L-phenylalanyl-tRNA(Phe) + AMP + diphosphate + H(+)</text>
        <dbReference type="Rhea" id="RHEA:19413"/>
        <dbReference type="Rhea" id="RHEA-COMP:9668"/>
        <dbReference type="Rhea" id="RHEA-COMP:9699"/>
        <dbReference type="ChEBI" id="CHEBI:15378"/>
        <dbReference type="ChEBI" id="CHEBI:30616"/>
        <dbReference type="ChEBI" id="CHEBI:33019"/>
        <dbReference type="ChEBI" id="CHEBI:58095"/>
        <dbReference type="ChEBI" id="CHEBI:78442"/>
        <dbReference type="ChEBI" id="CHEBI:78531"/>
        <dbReference type="ChEBI" id="CHEBI:456215"/>
        <dbReference type="EC" id="6.1.1.20"/>
    </reaction>
</comment>
<dbReference type="SMART" id="SM00873">
    <property type="entry name" value="B3_4"/>
    <property type="match status" value="1"/>
</dbReference>
<sequence length="687" mass="76394">MKFSYTRLKEIAGFTDTPDQLAAFLTMRVFEVEHVEKRGSDWMLDIKILPNRMADASGHVGMAREIAALKNVKLKTKNEKLTEDSRRQATDAIKIKITDPKDCARYSARVMEGIRVGPSPAWMRERLETCGLQSINNVVDAANYVMLETGQPLHVFDMQKLKSKNEKVKSIVVRRARKGEKMAALDEKTYELNPDTLVIADERDPVAIAGIKGGRDSGVSADTTRIVLEGATFDSAVIRRASQTLNLRTDASLRFEHGLDANETPAALDMLAGLIQKIAGGVVFSGMADRYPRTSPQRAILLRPRYTELLIGAKIPASFYRAAFARLGWAAKSKGKDFIVKPPTVRRDIEIEEDVIEEIGRLFDYQNINPRMPEVALRESEKNTELFWEEVVRNTLIGEGFFETELYEFSSAEEHALFGIDPRVAVALENPPNPQMAYMVPVLALRYIISAGQNMRQHDTVKIFGIQKEFRRAEGGGIEETKKLVIVSAAKDARAEHFYALKGVLDGLWERVGIGSSASNGDVVYTEDTSCAFAHPYRAAVVMHNGEKIGALRELHPAIAEKLKVRGQIIFAAIPFAQVTQKASDKAEYRLLGKYPAITRDIAVVVSEDIRTDDILNVIKNAGGTLLADTTPFDYFQDDALATEEKKGLAFHLIFQSPDCTLTDAEVGAVIKKITATLEAQDWEVKK</sequence>
<evidence type="ECO:0000256" key="6">
    <source>
        <dbReference type="ARBA" id="ARBA00022840"/>
    </source>
</evidence>
<dbReference type="Gene3D" id="3.30.70.380">
    <property type="entry name" value="Ferrodoxin-fold anticodon-binding domain"/>
    <property type="match status" value="1"/>
</dbReference>
<dbReference type="PANTHER" id="PTHR10947">
    <property type="entry name" value="PHENYLALANYL-TRNA SYNTHETASE BETA CHAIN AND LEUCINE-RICH REPEAT-CONTAINING PROTEIN 47"/>
    <property type="match status" value="1"/>
</dbReference>
<dbReference type="InterPro" id="IPR005121">
    <property type="entry name" value="Fdx_antiC-bd"/>
</dbReference>
<feature type="domain" description="B5" evidence="13">
    <location>
        <begin position="295"/>
        <end position="370"/>
    </location>
</feature>
<keyword evidence="6 11" id="KW-0067">ATP-binding</keyword>
<comment type="subunit">
    <text evidence="2 11">Tetramer of two alpha and two beta subunits.</text>
</comment>
<evidence type="ECO:0000259" key="12">
    <source>
        <dbReference type="PROSITE" id="PS51447"/>
    </source>
</evidence>
<name>A0A1G2KWD7_9BACT</name>
<dbReference type="Gene3D" id="3.50.40.10">
    <property type="entry name" value="Phenylalanyl-trna Synthetase, Chain B, domain 3"/>
    <property type="match status" value="1"/>
</dbReference>
<comment type="cofactor">
    <cofactor evidence="11">
        <name>Mg(2+)</name>
        <dbReference type="ChEBI" id="CHEBI:18420"/>
    </cofactor>
    <text evidence="11">Binds 2 magnesium ions per tetramer.</text>
</comment>
<evidence type="ECO:0000313" key="14">
    <source>
        <dbReference type="EMBL" id="OHA03736.1"/>
    </source>
</evidence>
<feature type="binding site" evidence="11">
    <location>
        <position position="354"/>
    </location>
    <ligand>
        <name>Mg(2+)</name>
        <dbReference type="ChEBI" id="CHEBI:18420"/>
        <note>shared with alpha subunit</note>
    </ligand>
</feature>
<evidence type="ECO:0000256" key="3">
    <source>
        <dbReference type="ARBA" id="ARBA00022598"/>
    </source>
</evidence>
<accession>A0A1G2KWD7</accession>
<feature type="binding site" evidence="11">
    <location>
        <position position="348"/>
    </location>
    <ligand>
        <name>Mg(2+)</name>
        <dbReference type="ChEBI" id="CHEBI:18420"/>
        <note>shared with alpha subunit</note>
    </ligand>
</feature>
<dbReference type="InterPro" id="IPR041616">
    <property type="entry name" value="PheRS_beta_core"/>
</dbReference>
<keyword evidence="3 11" id="KW-0436">Ligase</keyword>
<dbReference type="HAMAP" id="MF_00283">
    <property type="entry name" value="Phe_tRNA_synth_beta1"/>
    <property type="match status" value="1"/>
</dbReference>
<evidence type="ECO:0000256" key="2">
    <source>
        <dbReference type="ARBA" id="ARBA00011209"/>
    </source>
</evidence>
<evidence type="ECO:0000259" key="13">
    <source>
        <dbReference type="PROSITE" id="PS51483"/>
    </source>
</evidence>